<gene>
    <name evidence="7" type="ORF">EJ08DRAFT_577927</name>
</gene>
<proteinExistence type="predicted"/>
<evidence type="ECO:0000256" key="5">
    <source>
        <dbReference type="SAM" id="Phobius"/>
    </source>
</evidence>
<dbReference type="PIRSF" id="PIRSF006060">
    <property type="entry name" value="AA_transporter"/>
    <property type="match status" value="1"/>
</dbReference>
<evidence type="ECO:0000256" key="3">
    <source>
        <dbReference type="ARBA" id="ARBA00022989"/>
    </source>
</evidence>
<evidence type="ECO:0000313" key="8">
    <source>
        <dbReference type="Proteomes" id="UP000800235"/>
    </source>
</evidence>
<feature type="transmembrane region" description="Helical" evidence="5">
    <location>
        <begin position="160"/>
        <end position="179"/>
    </location>
</feature>
<feature type="transmembrane region" description="Helical" evidence="5">
    <location>
        <begin position="461"/>
        <end position="480"/>
    </location>
</feature>
<dbReference type="Gene3D" id="1.20.1740.10">
    <property type="entry name" value="Amino acid/polyamine transporter I"/>
    <property type="match status" value="1"/>
</dbReference>
<name>A0A9P4U3F6_9PEZI</name>
<evidence type="ECO:0000259" key="6">
    <source>
        <dbReference type="Pfam" id="PF00324"/>
    </source>
</evidence>
<reference evidence="7" key="1">
    <citation type="journal article" date="2020" name="Stud. Mycol.">
        <title>101 Dothideomycetes genomes: a test case for predicting lifestyles and emergence of pathogens.</title>
        <authorList>
            <person name="Haridas S."/>
            <person name="Albert R."/>
            <person name="Binder M."/>
            <person name="Bloem J."/>
            <person name="Labutti K."/>
            <person name="Salamov A."/>
            <person name="Andreopoulos B."/>
            <person name="Baker S."/>
            <person name="Barry K."/>
            <person name="Bills G."/>
            <person name="Bluhm B."/>
            <person name="Cannon C."/>
            <person name="Castanera R."/>
            <person name="Culley D."/>
            <person name="Daum C."/>
            <person name="Ezra D."/>
            <person name="Gonzalez J."/>
            <person name="Henrissat B."/>
            <person name="Kuo A."/>
            <person name="Liang C."/>
            <person name="Lipzen A."/>
            <person name="Lutzoni F."/>
            <person name="Magnuson J."/>
            <person name="Mondo S."/>
            <person name="Nolan M."/>
            <person name="Ohm R."/>
            <person name="Pangilinan J."/>
            <person name="Park H.-J."/>
            <person name="Ramirez L."/>
            <person name="Alfaro M."/>
            <person name="Sun H."/>
            <person name="Tritt A."/>
            <person name="Yoshinaga Y."/>
            <person name="Zwiers L.-H."/>
            <person name="Turgeon B."/>
            <person name="Goodwin S."/>
            <person name="Spatafora J."/>
            <person name="Crous P."/>
            <person name="Grigoriev I."/>
        </authorList>
    </citation>
    <scope>NUCLEOTIDE SEQUENCE</scope>
    <source>
        <strain evidence="7">CBS 130266</strain>
    </source>
</reference>
<dbReference type="EMBL" id="MU007009">
    <property type="protein sequence ID" value="KAF2436819.1"/>
    <property type="molecule type" value="Genomic_DNA"/>
</dbReference>
<feature type="transmembrane region" description="Helical" evidence="5">
    <location>
        <begin position="374"/>
        <end position="397"/>
    </location>
</feature>
<dbReference type="PANTHER" id="PTHR43341:SF35">
    <property type="entry name" value="ACID TRANSPORTER, PUTATIVE-RELATED"/>
    <property type="match status" value="1"/>
</dbReference>
<feature type="transmembrane region" description="Helical" evidence="5">
    <location>
        <begin position="74"/>
        <end position="98"/>
    </location>
</feature>
<feature type="transmembrane region" description="Helical" evidence="5">
    <location>
        <begin position="223"/>
        <end position="244"/>
    </location>
</feature>
<feature type="transmembrane region" description="Helical" evidence="5">
    <location>
        <begin position="409"/>
        <end position="428"/>
    </location>
</feature>
<comment type="subcellular location">
    <subcellularLocation>
        <location evidence="1">Membrane</location>
        <topology evidence="1">Multi-pass membrane protein</topology>
    </subcellularLocation>
</comment>
<feature type="transmembrane region" description="Helical" evidence="5">
    <location>
        <begin position="492"/>
        <end position="511"/>
    </location>
</feature>
<protein>
    <submittedName>
        <fullName evidence="7">Proline-specific permease</fullName>
    </submittedName>
</protein>
<dbReference type="InterPro" id="IPR050524">
    <property type="entry name" value="APC_YAT"/>
</dbReference>
<evidence type="ECO:0000256" key="1">
    <source>
        <dbReference type="ARBA" id="ARBA00004141"/>
    </source>
</evidence>
<sequence length="572" mass="64392">MMAFTACIGFGLFLQSGKVIYIAGPGLGCIAFVLACTMMWSVIAALGEMTALFPVQGPLFEFPGRFLDEAVGYACGWMAWFAWTVTIAAELVAVAQLWTFNFDEDYLREVGYPDKTLAWSTRNNSAAVWVFIFLIIIGVVNLLPVQIYGQLEYLFGCIKLTFITGLIVFNVILSALQLVPHGGDHFWTWNAPYAFASKGITVRTGDHGPSSDTMIVGQIGQLAALWTAITTVVWSLVGFESIAMTAMENRDLEKWETTKIASKKLFMRITFLYTLSTFTASLNVPRDDRNLRNIQANSIHAGQNSIFVLAAVRNHLRGWPSFFNGFFIFSAMSSGINALYLSSRLLHALASIPEAWPLWAQSFRRRLERTSSRGVPLATVATSWCFGLLAFLAVKGFPSIILGRITQNATVSFVIVYGVVCASYIVFYHHIKIAAEDHTLESREAYSRDDPRYPYRTHGQLFRSWYGFIFCTLLVLFNGWRSFISPFSTPDFIVSYIGIVVFFLLVAAYHVKMDGWNPLSWKRHASLQIQRPPPKVVVPGRRRGILHLPNEKRVFTVKNSKAFADWVWVWLK</sequence>
<dbReference type="GO" id="GO:0016020">
    <property type="term" value="C:membrane"/>
    <property type="evidence" value="ECO:0007669"/>
    <property type="project" value="UniProtKB-SubCell"/>
</dbReference>
<keyword evidence="2 5" id="KW-0812">Transmembrane</keyword>
<dbReference type="PANTHER" id="PTHR43341">
    <property type="entry name" value="AMINO ACID PERMEASE"/>
    <property type="match status" value="1"/>
</dbReference>
<feature type="transmembrane region" description="Helical" evidence="5">
    <location>
        <begin position="265"/>
        <end position="284"/>
    </location>
</feature>
<dbReference type="GO" id="GO:0015171">
    <property type="term" value="F:amino acid transmembrane transporter activity"/>
    <property type="evidence" value="ECO:0007669"/>
    <property type="project" value="TreeGrafter"/>
</dbReference>
<keyword evidence="8" id="KW-1185">Reference proteome</keyword>
<evidence type="ECO:0000256" key="4">
    <source>
        <dbReference type="ARBA" id="ARBA00023136"/>
    </source>
</evidence>
<evidence type="ECO:0000313" key="7">
    <source>
        <dbReference type="EMBL" id="KAF2436819.1"/>
    </source>
</evidence>
<organism evidence="7 8">
    <name type="scientific">Tothia fuscella</name>
    <dbReference type="NCBI Taxonomy" id="1048955"/>
    <lineage>
        <taxon>Eukaryota</taxon>
        <taxon>Fungi</taxon>
        <taxon>Dikarya</taxon>
        <taxon>Ascomycota</taxon>
        <taxon>Pezizomycotina</taxon>
        <taxon>Dothideomycetes</taxon>
        <taxon>Pleosporomycetidae</taxon>
        <taxon>Venturiales</taxon>
        <taxon>Cylindrosympodiaceae</taxon>
        <taxon>Tothia</taxon>
    </lineage>
</organism>
<dbReference type="AlphaFoldDB" id="A0A9P4U3F6"/>
<feature type="transmembrane region" description="Helical" evidence="5">
    <location>
        <begin position="126"/>
        <end position="148"/>
    </location>
</feature>
<feature type="transmembrane region" description="Helical" evidence="5">
    <location>
        <begin position="322"/>
        <end position="341"/>
    </location>
</feature>
<feature type="transmembrane region" description="Helical" evidence="5">
    <location>
        <begin position="32"/>
        <end position="53"/>
    </location>
</feature>
<dbReference type="OrthoDB" id="3900342at2759"/>
<comment type="caution">
    <text evidence="7">The sequence shown here is derived from an EMBL/GenBank/DDBJ whole genome shotgun (WGS) entry which is preliminary data.</text>
</comment>
<dbReference type="InterPro" id="IPR004841">
    <property type="entry name" value="AA-permease/SLC12A_dom"/>
</dbReference>
<feature type="domain" description="Amino acid permease/ SLC12A" evidence="6">
    <location>
        <begin position="1"/>
        <end position="517"/>
    </location>
</feature>
<evidence type="ECO:0000256" key="2">
    <source>
        <dbReference type="ARBA" id="ARBA00022692"/>
    </source>
</evidence>
<keyword evidence="4 5" id="KW-0472">Membrane</keyword>
<accession>A0A9P4U3F6</accession>
<dbReference type="Pfam" id="PF00324">
    <property type="entry name" value="AA_permease"/>
    <property type="match status" value="1"/>
</dbReference>
<dbReference type="Proteomes" id="UP000800235">
    <property type="component" value="Unassembled WGS sequence"/>
</dbReference>
<keyword evidence="3 5" id="KW-1133">Transmembrane helix</keyword>